<dbReference type="Pfam" id="PF13416">
    <property type="entry name" value="SBP_bac_8"/>
    <property type="match status" value="1"/>
</dbReference>
<dbReference type="InterPro" id="IPR050490">
    <property type="entry name" value="Bact_solute-bd_prot1"/>
</dbReference>
<evidence type="ECO:0000256" key="1">
    <source>
        <dbReference type="ARBA" id="ARBA00022475"/>
    </source>
</evidence>
<dbReference type="InterPro" id="IPR006059">
    <property type="entry name" value="SBP"/>
</dbReference>
<accession>A0ABT9TZ84</accession>
<dbReference type="PANTHER" id="PTHR43649">
    <property type="entry name" value="ARABINOSE-BINDING PROTEIN-RELATED"/>
    <property type="match status" value="1"/>
</dbReference>
<dbReference type="Gene3D" id="3.40.190.10">
    <property type="entry name" value="Periplasmic binding protein-like II"/>
    <property type="match status" value="1"/>
</dbReference>
<keyword evidence="2 7" id="KW-0732">Signal</keyword>
<evidence type="ECO:0000256" key="5">
    <source>
        <dbReference type="ARBA" id="ARBA00023288"/>
    </source>
</evidence>
<feature type="region of interest" description="Disordered" evidence="6">
    <location>
        <begin position="26"/>
        <end position="47"/>
    </location>
</feature>
<keyword evidence="4" id="KW-0564">Palmitate</keyword>
<dbReference type="EMBL" id="JAUSSU010000004">
    <property type="protein sequence ID" value="MDQ0112623.1"/>
    <property type="molecule type" value="Genomic_DNA"/>
</dbReference>
<feature type="compositionally biased region" description="Polar residues" evidence="6">
    <location>
        <begin position="32"/>
        <end position="43"/>
    </location>
</feature>
<evidence type="ECO:0000256" key="6">
    <source>
        <dbReference type="SAM" id="MobiDB-lite"/>
    </source>
</evidence>
<evidence type="ECO:0000256" key="2">
    <source>
        <dbReference type="ARBA" id="ARBA00022729"/>
    </source>
</evidence>
<keyword evidence="5" id="KW-0449">Lipoprotein</keyword>
<keyword evidence="8" id="KW-0762">Sugar transport</keyword>
<proteinExistence type="predicted"/>
<name>A0ABT9TZ84_PAEHA</name>
<protein>
    <submittedName>
        <fullName evidence="8">Multiple sugar transport system substrate-binding protein</fullName>
    </submittedName>
</protein>
<dbReference type="SUPFAM" id="SSF53850">
    <property type="entry name" value="Periplasmic binding protein-like II"/>
    <property type="match status" value="1"/>
</dbReference>
<dbReference type="Proteomes" id="UP001229346">
    <property type="component" value="Unassembled WGS sequence"/>
</dbReference>
<gene>
    <name evidence="8" type="ORF">J2T15_002058</name>
</gene>
<comment type="caution">
    <text evidence="8">The sequence shown here is derived from an EMBL/GenBank/DDBJ whole genome shotgun (WGS) entry which is preliminary data.</text>
</comment>
<keyword evidence="1" id="KW-1003">Cell membrane</keyword>
<keyword evidence="8" id="KW-0813">Transport</keyword>
<evidence type="ECO:0000256" key="7">
    <source>
        <dbReference type="SAM" id="SignalP"/>
    </source>
</evidence>
<organism evidence="8 9">
    <name type="scientific">Paenibacillus harenae</name>
    <dbReference type="NCBI Taxonomy" id="306543"/>
    <lineage>
        <taxon>Bacteria</taxon>
        <taxon>Bacillati</taxon>
        <taxon>Bacillota</taxon>
        <taxon>Bacilli</taxon>
        <taxon>Bacillales</taxon>
        <taxon>Paenibacillaceae</taxon>
        <taxon>Paenibacillus</taxon>
    </lineage>
</organism>
<dbReference type="PANTHER" id="PTHR43649:SF33">
    <property type="entry name" value="POLYGALACTURONAN_RHAMNOGALACTURONAN-BINDING PROTEIN YTCQ"/>
    <property type="match status" value="1"/>
</dbReference>
<keyword evidence="9" id="KW-1185">Reference proteome</keyword>
<keyword evidence="3" id="KW-0472">Membrane</keyword>
<reference evidence="8 9" key="1">
    <citation type="submission" date="2023-07" db="EMBL/GenBank/DDBJ databases">
        <title>Sorghum-associated microbial communities from plants grown in Nebraska, USA.</title>
        <authorList>
            <person name="Schachtman D."/>
        </authorList>
    </citation>
    <scope>NUCLEOTIDE SEQUENCE [LARGE SCALE GENOMIC DNA]</scope>
    <source>
        <strain evidence="8 9">CC482</strain>
    </source>
</reference>
<evidence type="ECO:0000256" key="4">
    <source>
        <dbReference type="ARBA" id="ARBA00023139"/>
    </source>
</evidence>
<feature type="signal peptide" evidence="7">
    <location>
        <begin position="1"/>
        <end position="21"/>
    </location>
</feature>
<evidence type="ECO:0000256" key="3">
    <source>
        <dbReference type="ARBA" id="ARBA00023136"/>
    </source>
</evidence>
<dbReference type="RefSeq" id="WP_307203535.1">
    <property type="nucleotide sequence ID" value="NZ_JAUSSU010000004.1"/>
</dbReference>
<feature type="chain" id="PRO_5045095020" evidence="7">
    <location>
        <begin position="22"/>
        <end position="473"/>
    </location>
</feature>
<sequence length="473" mass="51332">MRKRAKVWKSTAWLVLCAALAACSSGNDGKETNGSPAPGNNSAKTEDGKTVVSMSVLTSDRFLMEAEQKFEQLHPDIDVQINELVPADTSGGGKIVMMQGAETGPKPEDVDKYASSVNAALMSGNASDIISAEYLPIDKYIEKGLLGDWDEWASKDGSFNKTDYYEKVMSGVSGGEGWYGVPTSFSLDVMLGDDSLLEQNSLNDATWTWDQFVDLLAKTKTDGKYGMSMIKPETLLKYVIESVYAQLVKKDGNNVSFDEQAFRAYMEKVKKLYDEGLATPEMMGPENTAFRLLSMDSPMNALLMPQMEGKSKAMLTPPASGTDEGLPFKSSQVLALNEKSDVKEAAWTFVSYLLSEEMQSSRAMMNFPVNKAALANGLASTKEMIEGGGNGEGGKKASIRLRGKDGEEMTPTISEEDMARVTALMPEVGKYANIDSKVLSMISEESAAYFTGGKSADAVAKSLSNRINTYLNE</sequence>
<evidence type="ECO:0000313" key="8">
    <source>
        <dbReference type="EMBL" id="MDQ0112623.1"/>
    </source>
</evidence>
<evidence type="ECO:0000313" key="9">
    <source>
        <dbReference type="Proteomes" id="UP001229346"/>
    </source>
</evidence>
<dbReference type="PROSITE" id="PS51257">
    <property type="entry name" value="PROKAR_LIPOPROTEIN"/>
    <property type="match status" value="1"/>
</dbReference>